<proteinExistence type="predicted"/>
<keyword evidence="2" id="KW-1185">Reference proteome</keyword>
<dbReference type="Proteomes" id="UP000286134">
    <property type="component" value="Unassembled WGS sequence"/>
</dbReference>
<evidence type="ECO:0000313" key="1">
    <source>
        <dbReference type="EMBL" id="RKF59618.1"/>
    </source>
</evidence>
<name>A0A420HQB1_9PEZI</name>
<evidence type="ECO:0000313" key="2">
    <source>
        <dbReference type="Proteomes" id="UP000286134"/>
    </source>
</evidence>
<accession>A0A420HQB1</accession>
<gene>
    <name evidence="1" type="ORF">OnM2_058043</name>
</gene>
<sequence length="81" mass="9636">MIEEWWSWVQGNECSQMPLKSNKQTNLFINRLILEKRNFRVSIDRAETKMNAINESAALDEQRFHSIETALVIERIEEKIN</sequence>
<organism evidence="1 2">
    <name type="scientific">Erysiphe neolycopersici</name>
    <dbReference type="NCBI Taxonomy" id="212602"/>
    <lineage>
        <taxon>Eukaryota</taxon>
        <taxon>Fungi</taxon>
        <taxon>Dikarya</taxon>
        <taxon>Ascomycota</taxon>
        <taxon>Pezizomycotina</taxon>
        <taxon>Leotiomycetes</taxon>
        <taxon>Erysiphales</taxon>
        <taxon>Erysiphaceae</taxon>
        <taxon>Erysiphe</taxon>
    </lineage>
</organism>
<dbReference type="EMBL" id="MCFK01005879">
    <property type="protein sequence ID" value="RKF59618.1"/>
    <property type="molecule type" value="Genomic_DNA"/>
</dbReference>
<dbReference type="AlphaFoldDB" id="A0A420HQB1"/>
<reference evidence="1 2" key="1">
    <citation type="journal article" date="2018" name="BMC Genomics">
        <title>Comparative genome analyses reveal sequence features reflecting distinct modes of host-adaptation between dicot and monocot powdery mildew.</title>
        <authorList>
            <person name="Wu Y."/>
            <person name="Ma X."/>
            <person name="Pan Z."/>
            <person name="Kale S.D."/>
            <person name="Song Y."/>
            <person name="King H."/>
            <person name="Zhang Q."/>
            <person name="Presley C."/>
            <person name="Deng X."/>
            <person name="Wei C.I."/>
            <person name="Xiao S."/>
        </authorList>
    </citation>
    <scope>NUCLEOTIDE SEQUENCE [LARGE SCALE GENOMIC DNA]</scope>
    <source>
        <strain evidence="1">UMSG2</strain>
    </source>
</reference>
<comment type="caution">
    <text evidence="1">The sequence shown here is derived from an EMBL/GenBank/DDBJ whole genome shotgun (WGS) entry which is preliminary data.</text>
</comment>
<protein>
    <submittedName>
        <fullName evidence="1">Uncharacterized protein</fullName>
    </submittedName>
</protein>